<feature type="non-terminal residue" evidence="2">
    <location>
        <position position="213"/>
    </location>
</feature>
<feature type="compositionally biased region" description="Polar residues" evidence="1">
    <location>
        <begin position="130"/>
        <end position="143"/>
    </location>
</feature>
<feature type="compositionally biased region" description="Basic and acidic residues" evidence="1">
    <location>
        <begin position="61"/>
        <end position="84"/>
    </location>
</feature>
<name>A0AAJ0CAE0_9HYPO</name>
<sequence>MAPRSAFTWPGPLDLGSSTNSIMGADMNSLVSGSEPSLTPTSEARSLASSPPRGSLTPEQNEMKRHRDKARRESKLTTRMRRAESTSYTTSPPPMSLSDPSNAIPLPLYSTAPSASILTEPSPHMPTHQYMPSYSPSLQEAPHNSQMFTSAPFQQSIPPSYSMSMDYPTLYSGPSDYSARASSQPISQENGLLYPAHAVSAISSTSNTRDSGH</sequence>
<dbReference type="EMBL" id="JASWJB010000668">
    <property type="protein sequence ID" value="KAK2589475.1"/>
    <property type="molecule type" value="Genomic_DNA"/>
</dbReference>
<protein>
    <submittedName>
        <fullName evidence="2">Uncharacterized protein</fullName>
    </submittedName>
</protein>
<evidence type="ECO:0000313" key="3">
    <source>
        <dbReference type="Proteomes" id="UP001251528"/>
    </source>
</evidence>
<proteinExistence type="predicted"/>
<feature type="compositionally biased region" description="Polar residues" evidence="1">
    <location>
        <begin position="29"/>
        <end position="49"/>
    </location>
</feature>
<dbReference type="AlphaFoldDB" id="A0AAJ0CAE0"/>
<evidence type="ECO:0000256" key="1">
    <source>
        <dbReference type="SAM" id="MobiDB-lite"/>
    </source>
</evidence>
<feature type="region of interest" description="Disordered" evidence="1">
    <location>
        <begin position="1"/>
        <end position="143"/>
    </location>
</feature>
<keyword evidence="3" id="KW-1185">Reference proteome</keyword>
<reference evidence="2" key="1">
    <citation type="submission" date="2023-06" db="EMBL/GenBank/DDBJ databases">
        <title>Conoideocrella luteorostrata (Hypocreales: Clavicipitaceae), a potential biocontrol fungus for elongate hemlock scale in United States Christmas tree production areas.</title>
        <authorList>
            <person name="Barrett H."/>
            <person name="Lovett B."/>
            <person name="Macias A.M."/>
            <person name="Stajich J.E."/>
            <person name="Kasson M.T."/>
        </authorList>
    </citation>
    <scope>NUCLEOTIDE SEQUENCE</scope>
    <source>
        <strain evidence="2">ARSEF 14590</strain>
    </source>
</reference>
<organism evidence="2 3">
    <name type="scientific">Conoideocrella luteorostrata</name>
    <dbReference type="NCBI Taxonomy" id="1105319"/>
    <lineage>
        <taxon>Eukaryota</taxon>
        <taxon>Fungi</taxon>
        <taxon>Dikarya</taxon>
        <taxon>Ascomycota</taxon>
        <taxon>Pezizomycotina</taxon>
        <taxon>Sordariomycetes</taxon>
        <taxon>Hypocreomycetidae</taxon>
        <taxon>Hypocreales</taxon>
        <taxon>Clavicipitaceae</taxon>
        <taxon>Conoideocrella</taxon>
    </lineage>
</organism>
<accession>A0AAJ0CAE0</accession>
<comment type="caution">
    <text evidence="2">The sequence shown here is derived from an EMBL/GenBank/DDBJ whole genome shotgun (WGS) entry which is preliminary data.</text>
</comment>
<dbReference type="Proteomes" id="UP001251528">
    <property type="component" value="Unassembled WGS sequence"/>
</dbReference>
<gene>
    <name evidence="2" type="ORF">QQS21_012848</name>
</gene>
<evidence type="ECO:0000313" key="2">
    <source>
        <dbReference type="EMBL" id="KAK2589475.1"/>
    </source>
</evidence>